<keyword evidence="1" id="KW-1133">Transmembrane helix</keyword>
<keyword evidence="1" id="KW-0472">Membrane</keyword>
<dbReference type="EMBL" id="GGEC01089425">
    <property type="protein sequence ID" value="MBX69909.1"/>
    <property type="molecule type" value="Transcribed_RNA"/>
</dbReference>
<reference evidence="2" key="1">
    <citation type="submission" date="2018-02" db="EMBL/GenBank/DDBJ databases">
        <title>Rhizophora mucronata_Transcriptome.</title>
        <authorList>
            <person name="Meera S.P."/>
            <person name="Sreeshan A."/>
            <person name="Augustine A."/>
        </authorList>
    </citation>
    <scope>NUCLEOTIDE SEQUENCE</scope>
    <source>
        <tissue evidence="2">Leaf</tissue>
    </source>
</reference>
<evidence type="ECO:0000313" key="2">
    <source>
        <dbReference type="EMBL" id="MBX69909.1"/>
    </source>
</evidence>
<proteinExistence type="predicted"/>
<keyword evidence="1" id="KW-0812">Transmembrane</keyword>
<organism evidence="2">
    <name type="scientific">Rhizophora mucronata</name>
    <name type="common">Asiatic mangrove</name>
    <dbReference type="NCBI Taxonomy" id="61149"/>
    <lineage>
        <taxon>Eukaryota</taxon>
        <taxon>Viridiplantae</taxon>
        <taxon>Streptophyta</taxon>
        <taxon>Embryophyta</taxon>
        <taxon>Tracheophyta</taxon>
        <taxon>Spermatophyta</taxon>
        <taxon>Magnoliopsida</taxon>
        <taxon>eudicotyledons</taxon>
        <taxon>Gunneridae</taxon>
        <taxon>Pentapetalae</taxon>
        <taxon>rosids</taxon>
        <taxon>fabids</taxon>
        <taxon>Malpighiales</taxon>
        <taxon>Rhizophoraceae</taxon>
        <taxon>Rhizophora</taxon>
    </lineage>
</organism>
<name>A0A2P2QSB6_RHIMU</name>
<dbReference type="AlphaFoldDB" id="A0A2P2QSB6"/>
<feature type="transmembrane region" description="Helical" evidence="1">
    <location>
        <begin position="12"/>
        <end position="37"/>
    </location>
</feature>
<accession>A0A2P2QSB6</accession>
<protein>
    <submittedName>
        <fullName evidence="2">Uncharacterized protein</fullName>
    </submittedName>
</protein>
<sequence length="40" mass="4843">MLKKCSLLLWKRIFWLCVYLVDMKICIMDMALSFFVLNRG</sequence>
<evidence type="ECO:0000256" key="1">
    <source>
        <dbReference type="SAM" id="Phobius"/>
    </source>
</evidence>